<feature type="region of interest" description="Disordered" evidence="1">
    <location>
        <begin position="99"/>
        <end position="120"/>
    </location>
</feature>
<dbReference type="RefSeq" id="WP_135445838.1">
    <property type="nucleotide sequence ID" value="NZ_SRLE01000012.1"/>
</dbReference>
<evidence type="ECO:0000256" key="1">
    <source>
        <dbReference type="SAM" id="MobiDB-lite"/>
    </source>
</evidence>
<gene>
    <name evidence="2" type="ORF">E4634_16905</name>
</gene>
<proteinExistence type="predicted"/>
<dbReference type="EMBL" id="SRLE01000012">
    <property type="protein sequence ID" value="TGD71794.1"/>
    <property type="molecule type" value="Genomic_DNA"/>
</dbReference>
<comment type="caution">
    <text evidence="2">The sequence shown here is derived from an EMBL/GenBank/DDBJ whole genome shotgun (WGS) entry which is preliminary data.</text>
</comment>
<accession>A0A4Z0LX43</accession>
<organism evidence="2 3">
    <name type="scientific">Mangrovimicrobium sediminis</name>
    <dbReference type="NCBI Taxonomy" id="2562682"/>
    <lineage>
        <taxon>Bacteria</taxon>
        <taxon>Pseudomonadati</taxon>
        <taxon>Pseudomonadota</taxon>
        <taxon>Gammaproteobacteria</taxon>
        <taxon>Cellvibrionales</taxon>
        <taxon>Halieaceae</taxon>
        <taxon>Mangrovimicrobium</taxon>
    </lineage>
</organism>
<evidence type="ECO:0000313" key="2">
    <source>
        <dbReference type="EMBL" id="TGD71794.1"/>
    </source>
</evidence>
<dbReference type="AlphaFoldDB" id="A0A4Z0LX43"/>
<protein>
    <submittedName>
        <fullName evidence="2">Uncharacterized protein</fullName>
    </submittedName>
</protein>
<dbReference type="Proteomes" id="UP000298050">
    <property type="component" value="Unassembled WGS sequence"/>
</dbReference>
<keyword evidence="3" id="KW-1185">Reference proteome</keyword>
<evidence type="ECO:0000313" key="3">
    <source>
        <dbReference type="Proteomes" id="UP000298050"/>
    </source>
</evidence>
<sequence>MAFFDKETEEKTQVTGGRAFRHLFAFQVKLAADAVRDFVFSPLSILVFFLDAIRRPPIEESLYLKLMSWGRRTDRYINLFDEHREKGEHTMDEAIESFERIASQAGRPPAKAQDDEPPAR</sequence>
<name>A0A4Z0LX43_9GAMM</name>
<reference evidence="2 3" key="1">
    <citation type="submission" date="2019-04" db="EMBL/GenBank/DDBJ databases">
        <title>Taxonomy of novel Haliea sp. from mangrove soil of West Coast of India.</title>
        <authorList>
            <person name="Verma A."/>
            <person name="Kumar P."/>
            <person name="Krishnamurthi S."/>
        </authorList>
    </citation>
    <scope>NUCLEOTIDE SEQUENCE [LARGE SCALE GENOMIC DNA]</scope>
    <source>
        <strain evidence="2 3">SAOS-164</strain>
    </source>
</reference>
<dbReference type="OrthoDB" id="8030924at2"/>